<proteinExistence type="predicted"/>
<reference evidence="2" key="1">
    <citation type="journal article" date="2006" name="Science">
        <title>The genome of black cottonwood, Populus trichocarpa (Torr. &amp; Gray).</title>
        <authorList>
            <person name="Tuskan G.A."/>
            <person name="Difazio S."/>
            <person name="Jansson S."/>
            <person name="Bohlmann J."/>
            <person name="Grigoriev I."/>
            <person name="Hellsten U."/>
            <person name="Putnam N."/>
            <person name="Ralph S."/>
            <person name="Rombauts S."/>
            <person name="Salamov A."/>
            <person name="Schein J."/>
            <person name="Sterck L."/>
            <person name="Aerts A."/>
            <person name="Bhalerao R.R."/>
            <person name="Bhalerao R.P."/>
            <person name="Blaudez D."/>
            <person name="Boerjan W."/>
            <person name="Brun A."/>
            <person name="Brunner A."/>
            <person name="Busov V."/>
            <person name="Campbell M."/>
            <person name="Carlson J."/>
            <person name="Chalot M."/>
            <person name="Chapman J."/>
            <person name="Chen G.L."/>
            <person name="Cooper D."/>
            <person name="Coutinho P.M."/>
            <person name="Couturier J."/>
            <person name="Covert S."/>
            <person name="Cronk Q."/>
            <person name="Cunningham R."/>
            <person name="Davis J."/>
            <person name="Degroeve S."/>
            <person name="Dejardin A."/>
            <person name="Depamphilis C."/>
            <person name="Detter J."/>
            <person name="Dirks B."/>
            <person name="Dubchak I."/>
            <person name="Duplessis S."/>
            <person name="Ehlting J."/>
            <person name="Ellis B."/>
            <person name="Gendler K."/>
            <person name="Goodstein D."/>
            <person name="Gribskov M."/>
            <person name="Grimwood J."/>
            <person name="Groover A."/>
            <person name="Gunter L."/>
            <person name="Hamberger B."/>
            <person name="Heinze B."/>
            <person name="Helariutta Y."/>
            <person name="Henrissat B."/>
            <person name="Holligan D."/>
            <person name="Holt R."/>
            <person name="Huang W."/>
            <person name="Islam-Faridi N."/>
            <person name="Jones S."/>
            <person name="Jones-Rhoades M."/>
            <person name="Jorgensen R."/>
            <person name="Joshi C."/>
            <person name="Kangasjarvi J."/>
            <person name="Karlsson J."/>
            <person name="Kelleher C."/>
            <person name="Kirkpatrick R."/>
            <person name="Kirst M."/>
            <person name="Kohler A."/>
            <person name="Kalluri U."/>
            <person name="Larimer F."/>
            <person name="Leebens-Mack J."/>
            <person name="Leple J.C."/>
            <person name="Locascio P."/>
            <person name="Lou Y."/>
            <person name="Lucas S."/>
            <person name="Martin F."/>
            <person name="Montanini B."/>
            <person name="Napoli C."/>
            <person name="Nelson D.R."/>
            <person name="Nelson C."/>
            <person name="Nieminen K."/>
            <person name="Nilsson O."/>
            <person name="Pereda V."/>
            <person name="Peter G."/>
            <person name="Philippe R."/>
            <person name="Pilate G."/>
            <person name="Poliakov A."/>
            <person name="Razumovskaya J."/>
            <person name="Richardson P."/>
            <person name="Rinaldi C."/>
            <person name="Ritland K."/>
            <person name="Rouze P."/>
            <person name="Ryaboy D."/>
            <person name="Schmutz J."/>
            <person name="Schrader J."/>
            <person name="Segerman B."/>
            <person name="Shin H."/>
            <person name="Siddiqui A."/>
            <person name="Sterky F."/>
            <person name="Terry A."/>
            <person name="Tsai C.J."/>
            <person name="Uberbacher E."/>
            <person name="Unneberg P."/>
            <person name="Vahala J."/>
            <person name="Wall K."/>
            <person name="Wessler S."/>
            <person name="Yang G."/>
            <person name="Yin T."/>
            <person name="Douglas C."/>
            <person name="Marra M."/>
            <person name="Sandberg G."/>
            <person name="Van de Peer Y."/>
            <person name="Rokhsar D."/>
        </authorList>
    </citation>
    <scope>NUCLEOTIDE SEQUENCE [LARGE SCALE GENOMIC DNA]</scope>
    <source>
        <strain evidence="2">Nisqually-1</strain>
    </source>
</reference>
<feature type="region of interest" description="Disordered" evidence="1">
    <location>
        <begin position="65"/>
        <end position="90"/>
    </location>
</feature>
<accession>A0A3N7F9J8</accession>
<evidence type="ECO:0000313" key="2">
    <source>
        <dbReference type="EMBL" id="RQO93376.1"/>
    </source>
</evidence>
<gene>
    <name evidence="2" type="ORF">POPTR_T047850</name>
</gene>
<feature type="compositionally biased region" description="Basic and acidic residues" evidence="1">
    <location>
        <begin position="65"/>
        <end position="77"/>
    </location>
</feature>
<sequence length="107" mass="12181">MNDATAMAKQVESNPKQREINGRIGRKLYQLLIKGSLLIFNPLCATTRIYRLLSLVSLMCHGRDVEEEKERIKERRAGPRKPKGKEDSIGQISSFSFPLLVIEDKPI</sequence>
<reference evidence="2" key="2">
    <citation type="submission" date="2017-07" db="EMBL/GenBank/DDBJ databases">
        <title>WGS assembly of Populus trichocarpa.</title>
        <authorList>
            <person name="Tuskan G."/>
            <person name="Difazio S."/>
            <person name="Jansson S."/>
            <person name="Bohlmann J."/>
            <person name="Grigoriev I."/>
            <person name="Hellsten U."/>
            <person name="Putnam N."/>
            <person name="Ralph S."/>
            <person name="Rombauts S."/>
            <person name="Salamov A."/>
            <person name="Schein J."/>
            <person name="Sterck L."/>
            <person name="Aerts A."/>
            <person name="Bhalerao R."/>
            <person name="Bhalerao R."/>
            <person name="Blaudez D."/>
            <person name="Boerjan W."/>
            <person name="Brun A."/>
            <person name="Brunner A."/>
            <person name="Busov V."/>
            <person name="Campbell M."/>
            <person name="Carlson J."/>
            <person name="Chalot M."/>
            <person name="Chapman J."/>
            <person name="Chen G."/>
            <person name="Cooper D."/>
            <person name="Coutinho P."/>
            <person name="Couturier J."/>
            <person name="Covert S."/>
            <person name="Cronk Q."/>
            <person name="Cunningham R."/>
            <person name="Davis J."/>
            <person name="Degroeve S."/>
            <person name="Dejardin A."/>
            <person name="Depamphilis C."/>
            <person name="Detter J."/>
            <person name="Dirks B."/>
            <person name="Dubchak I."/>
            <person name="Duplessis S."/>
            <person name="Ehlting J."/>
            <person name="Ellis B."/>
            <person name="Gendler K."/>
            <person name="Goodstein D."/>
            <person name="Gribskov M."/>
            <person name="Grimwood J."/>
            <person name="Groover A."/>
            <person name="Gunter L."/>
            <person name="Hamberger B."/>
            <person name="Heinze B."/>
            <person name="Helariutta Y."/>
            <person name="Henrissat B."/>
            <person name="Holligan D."/>
            <person name="Holt R."/>
            <person name="Huang W."/>
            <person name="Islam-Faridi N."/>
            <person name="Jones S."/>
            <person name="Jones-Rhoades M."/>
            <person name="Jorgensen R."/>
            <person name="Joshi C."/>
            <person name="Kangasjarvi J."/>
            <person name="Karlsson J."/>
            <person name="Kelleher C."/>
            <person name="Kirkpatrick R."/>
            <person name="Kirst M."/>
            <person name="Kohler A."/>
            <person name="Kalluri U."/>
            <person name="Larimer F."/>
            <person name="Leebens-Mack J."/>
            <person name="Leple J."/>
            <person name="Locascio P."/>
            <person name="Lou Y."/>
            <person name="Lucas S."/>
            <person name="Martin F."/>
            <person name="Montanini B."/>
            <person name="Napoli C."/>
            <person name="Nelson D."/>
            <person name="Nelson C."/>
            <person name="Nieminen K."/>
            <person name="Nilsson O."/>
            <person name="Pereda V."/>
            <person name="Peter G."/>
            <person name="Philippe R."/>
            <person name="Pilate G."/>
            <person name="Poliakov A."/>
            <person name="Razumovskaya J."/>
            <person name="Richardson P."/>
            <person name="Rinaldi C."/>
            <person name="Ritland K."/>
            <person name="Rouze P."/>
            <person name="Ryaboy D."/>
            <person name="Schmutz J."/>
            <person name="Schrader J."/>
            <person name="Segerman B."/>
            <person name="Shin H."/>
            <person name="Siddiqui A."/>
            <person name="Sterky F."/>
            <person name="Terry A."/>
            <person name="Tsai C."/>
            <person name="Uberbacher E."/>
            <person name="Unneberg P."/>
            <person name="Vahala J."/>
            <person name="Wall K."/>
            <person name="Wessler S."/>
            <person name="Yang G."/>
            <person name="Yin T."/>
            <person name="Douglas C."/>
            <person name="Marra M."/>
            <person name="Sandberg G."/>
            <person name="Van De Peer Y."/>
            <person name="Rokhsar D."/>
        </authorList>
    </citation>
    <scope>NUCLEOTIDE SEQUENCE</scope>
    <source>
        <strain evidence="2">Nisqually-1</strain>
    </source>
</reference>
<dbReference type="EMBL" id="KZ623361">
    <property type="protein sequence ID" value="RQO93376.1"/>
    <property type="molecule type" value="Genomic_DNA"/>
</dbReference>
<dbReference type="AlphaFoldDB" id="A0A3N7F9J8"/>
<protein>
    <submittedName>
        <fullName evidence="2">Uncharacterized protein</fullName>
    </submittedName>
</protein>
<dbReference type="InParanoid" id="A0A3N7F9J8"/>
<organism evidence="2">
    <name type="scientific">Populus trichocarpa</name>
    <name type="common">Western balsam poplar</name>
    <name type="synonym">Populus balsamifera subsp. trichocarpa</name>
    <dbReference type="NCBI Taxonomy" id="3694"/>
    <lineage>
        <taxon>Eukaryota</taxon>
        <taxon>Viridiplantae</taxon>
        <taxon>Streptophyta</taxon>
        <taxon>Embryophyta</taxon>
        <taxon>Tracheophyta</taxon>
        <taxon>Spermatophyta</taxon>
        <taxon>Magnoliopsida</taxon>
        <taxon>eudicotyledons</taxon>
        <taxon>Gunneridae</taxon>
        <taxon>Pentapetalae</taxon>
        <taxon>rosids</taxon>
        <taxon>fabids</taxon>
        <taxon>Malpighiales</taxon>
        <taxon>Salicaceae</taxon>
        <taxon>Saliceae</taxon>
        <taxon>Populus</taxon>
    </lineage>
</organism>
<evidence type="ECO:0000256" key="1">
    <source>
        <dbReference type="SAM" id="MobiDB-lite"/>
    </source>
</evidence>
<name>A0A3N7F9J8_POPTR</name>